<protein>
    <submittedName>
        <fullName evidence="1">Uncharacterized protein</fullName>
    </submittedName>
</protein>
<accession>A0A418CVL9</accession>
<dbReference type="VEuPathDB" id="FungiDB:H257_18926"/>
<sequence length="409" mass="46365">MVQKLLALAQDETCDDDSLLRAIAEATPYKQKVGTATFWVETGGASRGLDNRFYVDITNIRYNFDSVELMKTLRRLKTLPLFQEFRSTIAGTSCHTNAWRIYFCTEDIPTNLIINNHPVDQLRFQGVTYAVYAKLYTPSRRMYIKNKRLEWHPDNMTLKQVISALQEADQPEVSPASQQVQLQEAIQDMTPESLTLAQRVKPEELWLGLHRSPLQGNVTLSTLYSDDPAGFDQTVRLHSWHRWIASSYLPHSTTFLQGFRTIFHDKPSWAYMQAICGTSDFIPPAPAGANATTLLELEDALSVFELWLAVQMNWLHKSDAWLLYLTSKPVVWLPAQRSVRMLSPTTLFALLHSDLGRKVVSQLSASHPGKWTSILEAIISSGYSYQENSMLLFVPGDSPSLTFGTPLLY</sequence>
<name>A0A418CVL9_APHAT</name>
<dbReference type="AlphaFoldDB" id="A0A418CVL9"/>
<dbReference type="EMBL" id="QUTG01005265">
    <property type="protein sequence ID" value="RHY85989.1"/>
    <property type="molecule type" value="Genomic_DNA"/>
</dbReference>
<proteinExistence type="predicted"/>
<comment type="caution">
    <text evidence="1">The sequence shown here is derived from an EMBL/GenBank/DDBJ whole genome shotgun (WGS) entry which is preliminary data.</text>
</comment>
<dbReference type="Proteomes" id="UP000285712">
    <property type="component" value="Unassembled WGS sequence"/>
</dbReference>
<evidence type="ECO:0000313" key="1">
    <source>
        <dbReference type="EMBL" id="RHY85989.1"/>
    </source>
</evidence>
<organism evidence="1 2">
    <name type="scientific">Aphanomyces astaci</name>
    <name type="common">Crayfish plague agent</name>
    <dbReference type="NCBI Taxonomy" id="112090"/>
    <lineage>
        <taxon>Eukaryota</taxon>
        <taxon>Sar</taxon>
        <taxon>Stramenopiles</taxon>
        <taxon>Oomycota</taxon>
        <taxon>Saprolegniomycetes</taxon>
        <taxon>Saprolegniales</taxon>
        <taxon>Verrucalvaceae</taxon>
        <taxon>Aphanomyces</taxon>
    </lineage>
</organism>
<gene>
    <name evidence="1" type="ORF">DYB35_010273</name>
</gene>
<reference evidence="1 2" key="1">
    <citation type="submission" date="2018-08" db="EMBL/GenBank/DDBJ databases">
        <title>Aphanomyces genome sequencing and annotation.</title>
        <authorList>
            <person name="Minardi D."/>
            <person name="Oidtmann B."/>
            <person name="Van Der Giezen M."/>
            <person name="Studholme D.J."/>
        </authorList>
    </citation>
    <scope>NUCLEOTIDE SEQUENCE [LARGE SCALE GENOMIC DNA]</scope>
    <source>
        <strain evidence="1 2">Sv</strain>
    </source>
</reference>
<evidence type="ECO:0000313" key="2">
    <source>
        <dbReference type="Proteomes" id="UP000285712"/>
    </source>
</evidence>